<dbReference type="PANTHER" id="PTHR42732">
    <property type="entry name" value="BETA-GALACTOSIDASE"/>
    <property type="match status" value="1"/>
</dbReference>
<keyword evidence="2 8" id="KW-0378">Hydrolase</keyword>
<dbReference type="GO" id="GO:0046373">
    <property type="term" value="P:L-arabinose metabolic process"/>
    <property type="evidence" value="ECO:0007669"/>
    <property type="project" value="InterPro"/>
</dbReference>
<dbReference type="InterPro" id="IPR051913">
    <property type="entry name" value="GH2_Domain-Containing"/>
</dbReference>
<evidence type="ECO:0000313" key="8">
    <source>
        <dbReference type="EMBL" id="TDC80198.1"/>
    </source>
</evidence>
<dbReference type="SUPFAM" id="SSF49303">
    <property type="entry name" value="beta-Galactosidase/glucuronidase domain"/>
    <property type="match status" value="1"/>
</dbReference>
<dbReference type="SUPFAM" id="SSF110221">
    <property type="entry name" value="AbfB domain"/>
    <property type="match status" value="1"/>
</dbReference>
<dbReference type="Gene3D" id="2.80.10.50">
    <property type="match status" value="1"/>
</dbReference>
<dbReference type="Gene3D" id="2.60.120.260">
    <property type="entry name" value="Galactose-binding domain-like"/>
    <property type="match status" value="1"/>
</dbReference>
<dbReference type="Gene3D" id="2.60.40.10">
    <property type="entry name" value="Immunoglobulins"/>
    <property type="match status" value="1"/>
</dbReference>
<accession>A0A4R4TPP4</accession>
<evidence type="ECO:0000256" key="2">
    <source>
        <dbReference type="ARBA" id="ARBA00022801"/>
    </source>
</evidence>
<keyword evidence="3" id="KW-0326">Glycosidase</keyword>
<dbReference type="Pfam" id="PF02837">
    <property type="entry name" value="Glyco_hydro_2_N"/>
    <property type="match status" value="1"/>
</dbReference>
<dbReference type="Pfam" id="PF05270">
    <property type="entry name" value="AbfB"/>
    <property type="match status" value="1"/>
</dbReference>
<dbReference type="InterPro" id="IPR036156">
    <property type="entry name" value="Beta-gal/glucu_dom_sf"/>
</dbReference>
<dbReference type="PANTHER" id="PTHR42732:SF2">
    <property type="entry name" value="BETA-MANNOSIDASE"/>
    <property type="match status" value="1"/>
</dbReference>
<feature type="domain" description="Alpha-L-arabinofuranosidase B arabinose-binding" evidence="7">
    <location>
        <begin position="648"/>
        <end position="788"/>
    </location>
</feature>
<organism evidence="8 9">
    <name type="scientific">Streptomyces hainanensis</name>
    <dbReference type="NCBI Taxonomy" id="402648"/>
    <lineage>
        <taxon>Bacteria</taxon>
        <taxon>Bacillati</taxon>
        <taxon>Actinomycetota</taxon>
        <taxon>Actinomycetes</taxon>
        <taxon>Kitasatosporales</taxon>
        <taxon>Streptomycetaceae</taxon>
        <taxon>Streptomyces</taxon>
    </lineage>
</organism>
<dbReference type="GO" id="GO:0046556">
    <property type="term" value="F:alpha-L-arabinofuranosidase activity"/>
    <property type="evidence" value="ECO:0007669"/>
    <property type="project" value="InterPro"/>
</dbReference>
<gene>
    <name evidence="8" type="ORF">E1283_01025</name>
</gene>
<keyword evidence="9" id="KW-1185">Reference proteome</keyword>
<dbReference type="SUPFAM" id="SSF51445">
    <property type="entry name" value="(Trans)glycosidases"/>
    <property type="match status" value="1"/>
</dbReference>
<evidence type="ECO:0000259" key="5">
    <source>
        <dbReference type="Pfam" id="PF02836"/>
    </source>
</evidence>
<name>A0A4R4TPP4_9ACTN</name>
<protein>
    <submittedName>
        <fullName evidence="8">Glycoside hydrolase family 2</fullName>
    </submittedName>
</protein>
<dbReference type="InterPro" id="IPR013783">
    <property type="entry name" value="Ig-like_fold"/>
</dbReference>
<dbReference type="InterPro" id="IPR007934">
    <property type="entry name" value="AbfB_ABD"/>
</dbReference>
<comment type="similarity">
    <text evidence="1">Belongs to the glycosyl hydrolase 2 family.</text>
</comment>
<feature type="domain" description="Glycoside hydrolase family 2 catalytic" evidence="5">
    <location>
        <begin position="393"/>
        <end position="508"/>
    </location>
</feature>
<dbReference type="EMBL" id="SMKI01000005">
    <property type="protein sequence ID" value="TDC80198.1"/>
    <property type="molecule type" value="Genomic_DNA"/>
</dbReference>
<dbReference type="OrthoDB" id="9762066at2"/>
<dbReference type="InterPro" id="IPR036195">
    <property type="entry name" value="AbfB_ABD_sf"/>
</dbReference>
<evidence type="ECO:0000259" key="6">
    <source>
        <dbReference type="Pfam" id="PF02837"/>
    </source>
</evidence>
<feature type="domain" description="Glycoside hydrolase family 2 immunoglobulin-like beta-sandwich" evidence="4">
    <location>
        <begin position="258"/>
        <end position="351"/>
    </location>
</feature>
<sequence>MLSCPRLHRCNDTGPAHVHGTSFPPIRKANVRTKPIPLRPGTAGLVLAALLASLLPLFAAVPAAHAAEWAPGTPPLTTPWTDQVSPDNALPEYPRPQLTRPDWRNLNGLWEWEPAAAGEAPPTGRTLEREILVPYPVESALSGIQEAHDRMWYRRDFTVPADWSNRRVLLNFDAVDWRAEVWVNGRAIGDHEGGYDRFSFDITDALRAGDNELVVGVYDPTDTGGQALGKQRNDPSGIFYTSASGIWQTVWLEPVARAHVTRLDITPDLPGERALVRVNTSGAAGTTVRVTARDGDTVVGTATGAPGAEIAVPVPDARLWSPDDPFLYDLDVSLTSGNRTRDAVTGYFGMRSIGKAMVDGVLRPVLNGEPVFQMGTLDQGYWPDGIYTAPTDEALRFDLQAHVDLGFNTVRKHVKVEPDRWYYWADRLGLMVLQDMPAMSREPSAADRVQYEHELREMVDQHRSFPSVLEWIPFNEGWGQYDAGRIADEVKSWDPSRLVTAASGWHDPGNGDVVDSHIYVGPGHPTGPSDTRISALGEYGGLGLRVPEHEWSPGNGFGYEMVADAQELTDRYIGLLAGVQQLQRNNGLSRAIYTEITDVENEVNGLWTYDRRVRKVDGARVAAAHADLLAGRPIGGRAEPPAGTWQSLRVTTPGYTDRYLRHQDALAFTAQVDAASPELLRRDATWRLVPGLADPTCYSVESLNYPGEYLRHRASRVERTGGDGSLLFHEDATWCAVPGLSGTGVSFRSYNYPHRYLRHYDSELWLAANGGPQPYDNRQSFREDASWDIAPPWAG</sequence>
<dbReference type="InterPro" id="IPR017853">
    <property type="entry name" value="GH"/>
</dbReference>
<proteinExistence type="inferred from homology"/>
<dbReference type="InterPro" id="IPR006103">
    <property type="entry name" value="Glyco_hydro_2_cat"/>
</dbReference>
<dbReference type="CDD" id="cd23399">
    <property type="entry name" value="beta-trefoil_ABD_ABFB"/>
    <property type="match status" value="1"/>
</dbReference>
<evidence type="ECO:0000259" key="7">
    <source>
        <dbReference type="Pfam" id="PF05270"/>
    </source>
</evidence>
<dbReference type="InterPro" id="IPR006104">
    <property type="entry name" value="Glyco_hydro_2_N"/>
</dbReference>
<feature type="domain" description="Glycosyl hydrolases family 2 sugar binding" evidence="6">
    <location>
        <begin position="133"/>
        <end position="222"/>
    </location>
</feature>
<dbReference type="AlphaFoldDB" id="A0A4R4TPP4"/>
<comment type="caution">
    <text evidence="8">The sequence shown here is derived from an EMBL/GenBank/DDBJ whole genome shotgun (WGS) entry which is preliminary data.</text>
</comment>
<dbReference type="SUPFAM" id="SSF49785">
    <property type="entry name" value="Galactose-binding domain-like"/>
    <property type="match status" value="1"/>
</dbReference>
<evidence type="ECO:0000313" key="9">
    <source>
        <dbReference type="Proteomes" id="UP000295345"/>
    </source>
</evidence>
<dbReference type="Pfam" id="PF02836">
    <property type="entry name" value="Glyco_hydro_2_C"/>
    <property type="match status" value="1"/>
</dbReference>
<evidence type="ECO:0000259" key="4">
    <source>
        <dbReference type="Pfam" id="PF00703"/>
    </source>
</evidence>
<dbReference type="InterPro" id="IPR008979">
    <property type="entry name" value="Galactose-bd-like_sf"/>
</dbReference>
<evidence type="ECO:0000256" key="3">
    <source>
        <dbReference type="ARBA" id="ARBA00023295"/>
    </source>
</evidence>
<evidence type="ECO:0000256" key="1">
    <source>
        <dbReference type="ARBA" id="ARBA00007401"/>
    </source>
</evidence>
<dbReference type="InterPro" id="IPR006102">
    <property type="entry name" value="Ig-like_GH2"/>
</dbReference>
<dbReference type="Proteomes" id="UP000295345">
    <property type="component" value="Unassembled WGS sequence"/>
</dbReference>
<dbReference type="Pfam" id="PF00703">
    <property type="entry name" value="Glyco_hydro_2"/>
    <property type="match status" value="1"/>
</dbReference>
<reference evidence="8 9" key="1">
    <citation type="submission" date="2019-03" db="EMBL/GenBank/DDBJ databases">
        <title>Draft genome sequences of novel Actinobacteria.</title>
        <authorList>
            <person name="Sahin N."/>
            <person name="Ay H."/>
            <person name="Saygin H."/>
        </authorList>
    </citation>
    <scope>NUCLEOTIDE SEQUENCE [LARGE SCALE GENOMIC DNA]</scope>
    <source>
        <strain evidence="8 9">DSM 41900</strain>
    </source>
</reference>
<dbReference type="Gene3D" id="3.20.20.80">
    <property type="entry name" value="Glycosidases"/>
    <property type="match status" value="1"/>
</dbReference>